<reference evidence="4" key="2">
    <citation type="submission" date="2020-09" db="EMBL/GenBank/DDBJ databases">
        <authorList>
            <person name="Sun Q."/>
            <person name="Zhou Y."/>
        </authorList>
    </citation>
    <scope>NUCLEOTIDE SEQUENCE</scope>
    <source>
        <strain evidence="4">CGMCC 1.12214</strain>
    </source>
</reference>
<name>A0A917MH61_9HYPH</name>
<dbReference type="EMBL" id="BMES01000001">
    <property type="protein sequence ID" value="GGH15756.1"/>
    <property type="molecule type" value="Genomic_DNA"/>
</dbReference>
<dbReference type="CDD" id="cd04301">
    <property type="entry name" value="NAT_SF"/>
    <property type="match status" value="1"/>
</dbReference>
<dbReference type="PROSITE" id="PS51186">
    <property type="entry name" value="GNAT"/>
    <property type="match status" value="1"/>
</dbReference>
<proteinExistence type="predicted"/>
<comment type="caution">
    <text evidence="4">The sequence shown here is derived from an EMBL/GenBank/DDBJ whole genome shotgun (WGS) entry which is preliminary data.</text>
</comment>
<dbReference type="GO" id="GO:0016747">
    <property type="term" value="F:acyltransferase activity, transferring groups other than amino-acyl groups"/>
    <property type="evidence" value="ECO:0007669"/>
    <property type="project" value="InterPro"/>
</dbReference>
<keyword evidence="2" id="KW-0012">Acyltransferase</keyword>
<feature type="domain" description="N-acetyltransferase" evidence="3">
    <location>
        <begin position="11"/>
        <end position="152"/>
    </location>
</feature>
<gene>
    <name evidence="4" type="ORF">GCM10007036_15950</name>
</gene>
<dbReference type="Gene3D" id="3.40.630.30">
    <property type="match status" value="1"/>
</dbReference>
<keyword evidence="5" id="KW-1185">Reference proteome</keyword>
<dbReference type="PANTHER" id="PTHR43877">
    <property type="entry name" value="AMINOALKYLPHOSPHONATE N-ACETYLTRANSFERASE-RELATED-RELATED"/>
    <property type="match status" value="1"/>
</dbReference>
<dbReference type="RefSeq" id="WP_188517115.1">
    <property type="nucleotide sequence ID" value="NZ_BMES01000001.1"/>
</dbReference>
<protein>
    <submittedName>
        <fullName evidence="4">Acetyltransferase</fullName>
    </submittedName>
</protein>
<dbReference type="AlphaFoldDB" id="A0A917MH61"/>
<evidence type="ECO:0000259" key="3">
    <source>
        <dbReference type="PROSITE" id="PS51186"/>
    </source>
</evidence>
<reference evidence="4" key="1">
    <citation type="journal article" date="2014" name="Int. J. Syst. Evol. Microbiol.">
        <title>Complete genome sequence of Corynebacterium casei LMG S-19264T (=DSM 44701T), isolated from a smear-ripened cheese.</title>
        <authorList>
            <consortium name="US DOE Joint Genome Institute (JGI-PGF)"/>
            <person name="Walter F."/>
            <person name="Albersmeier A."/>
            <person name="Kalinowski J."/>
            <person name="Ruckert C."/>
        </authorList>
    </citation>
    <scope>NUCLEOTIDE SEQUENCE</scope>
    <source>
        <strain evidence="4">CGMCC 1.12214</strain>
    </source>
</reference>
<keyword evidence="1" id="KW-0808">Transferase</keyword>
<dbReference type="SUPFAM" id="SSF55729">
    <property type="entry name" value="Acyl-CoA N-acyltransferases (Nat)"/>
    <property type="match status" value="1"/>
</dbReference>
<dbReference type="InterPro" id="IPR016181">
    <property type="entry name" value="Acyl_CoA_acyltransferase"/>
</dbReference>
<organism evidence="4 5">
    <name type="scientific">Alsobacter metallidurans</name>
    <dbReference type="NCBI Taxonomy" id="340221"/>
    <lineage>
        <taxon>Bacteria</taxon>
        <taxon>Pseudomonadati</taxon>
        <taxon>Pseudomonadota</taxon>
        <taxon>Alphaproteobacteria</taxon>
        <taxon>Hyphomicrobiales</taxon>
        <taxon>Alsobacteraceae</taxon>
        <taxon>Alsobacter</taxon>
    </lineage>
</organism>
<dbReference type="InterPro" id="IPR000182">
    <property type="entry name" value="GNAT_dom"/>
</dbReference>
<dbReference type="Proteomes" id="UP000603912">
    <property type="component" value="Unassembled WGS sequence"/>
</dbReference>
<dbReference type="PANTHER" id="PTHR43877:SF1">
    <property type="entry name" value="ACETYLTRANSFERASE"/>
    <property type="match status" value="1"/>
</dbReference>
<sequence length="156" mass="17056">MNGTASIDARLAVRAYRPSDCAACALIYVRARIVAFPWRPATSFALADFERDSQDESVLVAERDGQVVGLLSVCPDERFIHLLFVDPDHHRTGVGRRLLAHALEALGPRVWLKCQQKNLPALAFYRSQGWSVTPGGADEVGPWSYVASPAANVAQP</sequence>
<evidence type="ECO:0000256" key="2">
    <source>
        <dbReference type="ARBA" id="ARBA00023315"/>
    </source>
</evidence>
<evidence type="ECO:0000313" key="5">
    <source>
        <dbReference type="Proteomes" id="UP000603912"/>
    </source>
</evidence>
<evidence type="ECO:0000256" key="1">
    <source>
        <dbReference type="ARBA" id="ARBA00022679"/>
    </source>
</evidence>
<accession>A0A917MH61</accession>
<dbReference type="InterPro" id="IPR050832">
    <property type="entry name" value="Bact_Acetyltransf"/>
</dbReference>
<dbReference type="Pfam" id="PF00583">
    <property type="entry name" value="Acetyltransf_1"/>
    <property type="match status" value="1"/>
</dbReference>
<evidence type="ECO:0000313" key="4">
    <source>
        <dbReference type="EMBL" id="GGH15756.1"/>
    </source>
</evidence>